<dbReference type="GO" id="GO:0005829">
    <property type="term" value="C:cytosol"/>
    <property type="evidence" value="ECO:0007669"/>
    <property type="project" value="TreeGrafter"/>
</dbReference>
<dbReference type="CDD" id="cd00093">
    <property type="entry name" value="HTH_XRE"/>
    <property type="match status" value="1"/>
</dbReference>
<dbReference type="AlphaFoldDB" id="A0A919VF43"/>
<name>A0A919VF43_9CLOT</name>
<dbReference type="GO" id="GO:0003700">
    <property type="term" value="F:DNA-binding transcription factor activity"/>
    <property type="evidence" value="ECO:0007669"/>
    <property type="project" value="TreeGrafter"/>
</dbReference>
<comment type="caution">
    <text evidence="3">The sequence shown here is derived from an EMBL/GenBank/DDBJ whole genome shotgun (WGS) entry which is preliminary data.</text>
</comment>
<dbReference type="Gene3D" id="1.10.260.40">
    <property type="entry name" value="lambda repressor-like DNA-binding domains"/>
    <property type="match status" value="1"/>
</dbReference>
<organism evidence="3 4">
    <name type="scientific">Clostridium polyendosporum</name>
    <dbReference type="NCBI Taxonomy" id="69208"/>
    <lineage>
        <taxon>Bacteria</taxon>
        <taxon>Bacillati</taxon>
        <taxon>Bacillota</taxon>
        <taxon>Clostridia</taxon>
        <taxon>Eubacteriales</taxon>
        <taxon>Clostridiaceae</taxon>
        <taxon>Clostridium</taxon>
    </lineage>
</organism>
<evidence type="ECO:0000313" key="3">
    <source>
        <dbReference type="EMBL" id="GIM29864.1"/>
    </source>
</evidence>
<reference evidence="3" key="1">
    <citation type="submission" date="2021-03" db="EMBL/GenBank/DDBJ databases">
        <title>Taxonomic study of Clostridium polyendosporum from meadow-gley soil under rice.</title>
        <authorList>
            <person name="Kobayashi H."/>
            <person name="Tanizawa Y."/>
            <person name="Yagura M."/>
        </authorList>
    </citation>
    <scope>NUCLEOTIDE SEQUENCE</scope>
    <source>
        <strain evidence="3">JCM 30710</strain>
    </source>
</reference>
<gene>
    <name evidence="3" type="ORF">CPJCM30710_25300</name>
</gene>
<dbReference type="SUPFAM" id="SSF47413">
    <property type="entry name" value="lambda repressor-like DNA-binding domains"/>
    <property type="match status" value="1"/>
</dbReference>
<dbReference type="InterPro" id="IPR050807">
    <property type="entry name" value="TransReg_Diox_bact_type"/>
</dbReference>
<dbReference type="PANTHER" id="PTHR46797">
    <property type="entry name" value="HTH-TYPE TRANSCRIPTIONAL REGULATOR"/>
    <property type="match status" value="1"/>
</dbReference>
<dbReference type="InterPro" id="IPR001387">
    <property type="entry name" value="Cro/C1-type_HTH"/>
</dbReference>
<sequence length="76" mass="8611">MIGANLKKYRTEKKLSKKHLGKLSGVPRPYISQMESGIYKNPSLIVICKLCKTLGITPNDLIPKECYSRDAEKIFI</sequence>
<evidence type="ECO:0000313" key="4">
    <source>
        <dbReference type="Proteomes" id="UP000679179"/>
    </source>
</evidence>
<dbReference type="Proteomes" id="UP000679179">
    <property type="component" value="Unassembled WGS sequence"/>
</dbReference>
<keyword evidence="4" id="KW-1185">Reference proteome</keyword>
<accession>A0A919VF43</accession>
<dbReference type="GO" id="GO:0003677">
    <property type="term" value="F:DNA binding"/>
    <property type="evidence" value="ECO:0007669"/>
    <property type="project" value="UniProtKB-KW"/>
</dbReference>
<dbReference type="SMART" id="SM00530">
    <property type="entry name" value="HTH_XRE"/>
    <property type="match status" value="1"/>
</dbReference>
<dbReference type="InterPro" id="IPR010982">
    <property type="entry name" value="Lambda_DNA-bd_dom_sf"/>
</dbReference>
<keyword evidence="1" id="KW-0238">DNA-binding</keyword>
<feature type="domain" description="HTH cro/C1-type" evidence="2">
    <location>
        <begin position="6"/>
        <end position="61"/>
    </location>
</feature>
<dbReference type="PANTHER" id="PTHR46797:SF1">
    <property type="entry name" value="METHYLPHOSPHONATE SYNTHASE"/>
    <property type="match status" value="1"/>
</dbReference>
<dbReference type="Pfam" id="PF01381">
    <property type="entry name" value="HTH_3"/>
    <property type="match status" value="1"/>
</dbReference>
<evidence type="ECO:0000256" key="1">
    <source>
        <dbReference type="ARBA" id="ARBA00023125"/>
    </source>
</evidence>
<dbReference type="RefSeq" id="WP_212904549.1">
    <property type="nucleotide sequence ID" value="NZ_BOPZ01000023.1"/>
</dbReference>
<dbReference type="PROSITE" id="PS50943">
    <property type="entry name" value="HTH_CROC1"/>
    <property type="match status" value="1"/>
</dbReference>
<protein>
    <recommendedName>
        <fullName evidence="2">HTH cro/C1-type domain-containing protein</fullName>
    </recommendedName>
</protein>
<evidence type="ECO:0000259" key="2">
    <source>
        <dbReference type="PROSITE" id="PS50943"/>
    </source>
</evidence>
<dbReference type="EMBL" id="BOPZ01000023">
    <property type="protein sequence ID" value="GIM29864.1"/>
    <property type="molecule type" value="Genomic_DNA"/>
</dbReference>
<proteinExistence type="predicted"/>